<name>A0A4R2JQ77_9PSEU</name>
<dbReference type="PROSITE" id="PS50977">
    <property type="entry name" value="HTH_TETR_2"/>
    <property type="match status" value="1"/>
</dbReference>
<keyword evidence="3" id="KW-0804">Transcription</keyword>
<sequence length="190" mass="20632">MTTTVERISQAALKILLEEGAQAVTMRRVAAASGVTAMASYRHFPNREALLRAVVDEAVADVTQEWGKDLGADFGAQVDALLEQFLDFALGMSNLYLFLVAEQWDGARQFPEDFRTGGSPAFAPMLGVVEEAMINGVLKADDPLEVTLAVTSPVMGLVQQYLGRRIALAEKDFRALCQRTVQRVLNGLAA</sequence>
<feature type="domain" description="HTH tetR-type" evidence="5">
    <location>
        <begin position="2"/>
        <end position="62"/>
    </location>
</feature>
<dbReference type="PANTHER" id="PTHR30055:SF234">
    <property type="entry name" value="HTH-TYPE TRANSCRIPTIONAL REGULATOR BETI"/>
    <property type="match status" value="1"/>
</dbReference>
<dbReference type="Pfam" id="PF00440">
    <property type="entry name" value="TetR_N"/>
    <property type="match status" value="1"/>
</dbReference>
<dbReference type="Proteomes" id="UP000295680">
    <property type="component" value="Unassembled WGS sequence"/>
</dbReference>
<reference evidence="6 7" key="1">
    <citation type="submission" date="2019-03" db="EMBL/GenBank/DDBJ databases">
        <title>Genomic Encyclopedia of Type Strains, Phase IV (KMG-IV): sequencing the most valuable type-strain genomes for metagenomic binning, comparative biology and taxonomic classification.</title>
        <authorList>
            <person name="Goeker M."/>
        </authorList>
    </citation>
    <scope>NUCLEOTIDE SEQUENCE [LARGE SCALE GENOMIC DNA]</scope>
    <source>
        <strain evidence="6 7">DSM 45934</strain>
    </source>
</reference>
<dbReference type="Gene3D" id="1.10.357.10">
    <property type="entry name" value="Tetracycline Repressor, domain 2"/>
    <property type="match status" value="1"/>
</dbReference>
<keyword evidence="7" id="KW-1185">Reference proteome</keyword>
<dbReference type="PANTHER" id="PTHR30055">
    <property type="entry name" value="HTH-TYPE TRANSCRIPTIONAL REGULATOR RUTR"/>
    <property type="match status" value="1"/>
</dbReference>
<proteinExistence type="predicted"/>
<organism evidence="6 7">
    <name type="scientific">Actinocrispum wychmicini</name>
    <dbReference type="NCBI Taxonomy" id="1213861"/>
    <lineage>
        <taxon>Bacteria</taxon>
        <taxon>Bacillati</taxon>
        <taxon>Actinomycetota</taxon>
        <taxon>Actinomycetes</taxon>
        <taxon>Pseudonocardiales</taxon>
        <taxon>Pseudonocardiaceae</taxon>
        <taxon>Actinocrispum</taxon>
    </lineage>
</organism>
<feature type="DNA-binding region" description="H-T-H motif" evidence="4">
    <location>
        <begin position="25"/>
        <end position="44"/>
    </location>
</feature>
<evidence type="ECO:0000259" key="5">
    <source>
        <dbReference type="PROSITE" id="PS50977"/>
    </source>
</evidence>
<accession>A0A4R2JQ77</accession>
<dbReference type="PRINTS" id="PR00455">
    <property type="entry name" value="HTHTETR"/>
</dbReference>
<keyword evidence="2 4" id="KW-0238">DNA-binding</keyword>
<evidence type="ECO:0000256" key="1">
    <source>
        <dbReference type="ARBA" id="ARBA00023015"/>
    </source>
</evidence>
<evidence type="ECO:0000256" key="2">
    <source>
        <dbReference type="ARBA" id="ARBA00023125"/>
    </source>
</evidence>
<dbReference type="GO" id="GO:0000976">
    <property type="term" value="F:transcription cis-regulatory region binding"/>
    <property type="evidence" value="ECO:0007669"/>
    <property type="project" value="TreeGrafter"/>
</dbReference>
<dbReference type="AlphaFoldDB" id="A0A4R2JQ77"/>
<dbReference type="OrthoDB" id="4641396at2"/>
<keyword evidence="1" id="KW-0805">Transcription regulation</keyword>
<evidence type="ECO:0000256" key="4">
    <source>
        <dbReference type="PROSITE-ProRule" id="PRU00335"/>
    </source>
</evidence>
<evidence type="ECO:0000313" key="7">
    <source>
        <dbReference type="Proteomes" id="UP000295680"/>
    </source>
</evidence>
<dbReference type="InterPro" id="IPR036271">
    <property type="entry name" value="Tet_transcr_reg_TetR-rel_C_sf"/>
</dbReference>
<dbReference type="RefSeq" id="WP_132114085.1">
    <property type="nucleotide sequence ID" value="NZ_SLWS01000002.1"/>
</dbReference>
<dbReference type="InterPro" id="IPR001647">
    <property type="entry name" value="HTH_TetR"/>
</dbReference>
<protein>
    <submittedName>
        <fullName evidence="6">TetR family transcriptional regulator</fullName>
    </submittedName>
</protein>
<gene>
    <name evidence="6" type="ORF">EV192_102509</name>
</gene>
<evidence type="ECO:0000256" key="3">
    <source>
        <dbReference type="ARBA" id="ARBA00023163"/>
    </source>
</evidence>
<dbReference type="InterPro" id="IPR050109">
    <property type="entry name" value="HTH-type_TetR-like_transc_reg"/>
</dbReference>
<evidence type="ECO:0000313" key="6">
    <source>
        <dbReference type="EMBL" id="TCO62371.1"/>
    </source>
</evidence>
<comment type="caution">
    <text evidence="6">The sequence shown here is derived from an EMBL/GenBank/DDBJ whole genome shotgun (WGS) entry which is preliminary data.</text>
</comment>
<dbReference type="GO" id="GO:0003700">
    <property type="term" value="F:DNA-binding transcription factor activity"/>
    <property type="evidence" value="ECO:0007669"/>
    <property type="project" value="TreeGrafter"/>
</dbReference>
<dbReference type="InterPro" id="IPR009057">
    <property type="entry name" value="Homeodomain-like_sf"/>
</dbReference>
<dbReference type="SUPFAM" id="SSF46689">
    <property type="entry name" value="Homeodomain-like"/>
    <property type="match status" value="1"/>
</dbReference>
<dbReference type="EMBL" id="SLWS01000002">
    <property type="protein sequence ID" value="TCO62371.1"/>
    <property type="molecule type" value="Genomic_DNA"/>
</dbReference>
<dbReference type="SUPFAM" id="SSF48498">
    <property type="entry name" value="Tetracyclin repressor-like, C-terminal domain"/>
    <property type="match status" value="1"/>
</dbReference>